<dbReference type="EMBL" id="CP033972">
    <property type="protein sequence ID" value="AZG44814.1"/>
    <property type="molecule type" value="Genomic_DNA"/>
</dbReference>
<reference evidence="4 5" key="1">
    <citation type="submission" date="2018-11" db="EMBL/GenBank/DDBJ databases">
        <title>Gordonia insulae sp. nov., isolated from an island soil.</title>
        <authorList>
            <person name="Kim Y.S."/>
            <person name="Kim S.B."/>
        </authorList>
    </citation>
    <scope>NUCLEOTIDE SEQUENCE [LARGE SCALE GENOMIC DNA]</scope>
    <source>
        <strain evidence="4 5">MMS17-SY073</strain>
    </source>
</reference>
<organism evidence="4 5">
    <name type="scientific">Gordonia insulae</name>
    <dbReference type="NCBI Taxonomy" id="2420509"/>
    <lineage>
        <taxon>Bacteria</taxon>
        <taxon>Bacillati</taxon>
        <taxon>Actinomycetota</taxon>
        <taxon>Actinomycetes</taxon>
        <taxon>Mycobacteriales</taxon>
        <taxon>Gordoniaceae</taxon>
        <taxon>Gordonia</taxon>
    </lineage>
</organism>
<dbReference type="EC" id="2.1.1.144" evidence="4"/>
<dbReference type="Proteomes" id="UP000271469">
    <property type="component" value="Chromosome"/>
</dbReference>
<keyword evidence="5" id="KW-1185">Reference proteome</keyword>
<dbReference type="InterPro" id="IPR029063">
    <property type="entry name" value="SAM-dependent_MTases_sf"/>
</dbReference>
<dbReference type="CDD" id="cd02440">
    <property type="entry name" value="AdoMet_MTases"/>
    <property type="match status" value="1"/>
</dbReference>
<evidence type="ECO:0000256" key="1">
    <source>
        <dbReference type="ARBA" id="ARBA00022603"/>
    </source>
</evidence>
<evidence type="ECO:0000313" key="5">
    <source>
        <dbReference type="Proteomes" id="UP000271469"/>
    </source>
</evidence>
<proteinExistence type="predicted"/>
<dbReference type="PANTHER" id="PTHR43861">
    <property type="entry name" value="TRANS-ACONITATE 2-METHYLTRANSFERASE-RELATED"/>
    <property type="match status" value="1"/>
</dbReference>
<evidence type="ECO:0000313" key="4">
    <source>
        <dbReference type="EMBL" id="AZG44814.1"/>
    </source>
</evidence>
<keyword evidence="2 4" id="KW-0808">Transferase</keyword>
<dbReference type="GO" id="GO:0032259">
    <property type="term" value="P:methylation"/>
    <property type="evidence" value="ECO:0007669"/>
    <property type="project" value="UniProtKB-KW"/>
</dbReference>
<dbReference type="Gene3D" id="3.40.50.150">
    <property type="entry name" value="Vaccinia Virus protein VP39"/>
    <property type="match status" value="1"/>
</dbReference>
<gene>
    <name evidence="4" type="primary">tam_1</name>
    <name evidence="4" type="ORF">D7316_01405</name>
</gene>
<feature type="domain" description="Methyltransferase" evidence="3">
    <location>
        <begin position="60"/>
        <end position="151"/>
    </location>
</feature>
<dbReference type="KEGG" id="gom:D7316_01405"/>
<dbReference type="SUPFAM" id="SSF53335">
    <property type="entry name" value="S-adenosyl-L-methionine-dependent methyltransferases"/>
    <property type="match status" value="1"/>
</dbReference>
<dbReference type="GO" id="GO:0030798">
    <property type="term" value="F:trans-aconitate 2-methyltransferase activity"/>
    <property type="evidence" value="ECO:0007669"/>
    <property type="project" value="UniProtKB-EC"/>
</dbReference>
<dbReference type="Pfam" id="PF13649">
    <property type="entry name" value="Methyltransf_25"/>
    <property type="match status" value="1"/>
</dbReference>
<evidence type="ECO:0000256" key="2">
    <source>
        <dbReference type="ARBA" id="ARBA00022679"/>
    </source>
</evidence>
<dbReference type="PANTHER" id="PTHR43861:SF1">
    <property type="entry name" value="TRANS-ACONITATE 2-METHYLTRANSFERASE"/>
    <property type="match status" value="1"/>
</dbReference>
<accession>A0A3G8JIF4</accession>
<dbReference type="InterPro" id="IPR041698">
    <property type="entry name" value="Methyltransf_25"/>
</dbReference>
<name>A0A3G8JIF4_9ACTN</name>
<dbReference type="AlphaFoldDB" id="A0A3G8JIF4"/>
<keyword evidence="1 4" id="KW-0489">Methyltransferase</keyword>
<evidence type="ECO:0000259" key="3">
    <source>
        <dbReference type="Pfam" id="PF13649"/>
    </source>
</evidence>
<sequence>MVAKSPAASCDNSGVPQPGYDAMADLYIETFPSPYATPLERHLVAAFADLVAQDPVPGVVVDIGCGPGQITADLAARGLSVIGVDPSREMLRIARRDAPTVRFVQDDAHLGSTELADVDIAAILARFSLIHVPPSVVPDVLAGWAGRLAPGALVAVAGQTIDSDEITEFDHAVAPAWRWYPDRLSDALSTAGFDELWRTVSRPDTHHRFPAVHLVARRR</sequence>
<protein>
    <submittedName>
        <fullName evidence="4">Trans-aconitate 2-methyltransferase</fullName>
        <ecNumber evidence="4">2.1.1.144</ecNumber>
    </submittedName>
</protein>